<evidence type="ECO:0000313" key="3">
    <source>
        <dbReference type="EMBL" id="QJX80352.1"/>
    </source>
</evidence>
<organism evidence="3 4">
    <name type="scientific">Priestia megaterium</name>
    <name type="common">Bacillus megaterium</name>
    <dbReference type="NCBI Taxonomy" id="1404"/>
    <lineage>
        <taxon>Bacteria</taxon>
        <taxon>Bacillati</taxon>
        <taxon>Bacillota</taxon>
        <taxon>Bacilli</taxon>
        <taxon>Bacillales</taxon>
        <taxon>Bacillaceae</taxon>
        <taxon>Priestia</taxon>
    </lineage>
</organism>
<sequence>MKKLALTVGATFILGFSTISFGAQASAATVSTSTEKQVSSNYDPLGKKYGTKEGTSNPALQVENDQDGENPAVTPIITKVSNSINPDAGGYTTMASGWQKLGSSTFKQRSKTFYSGGGRIKIKIVQPDLGPGFNWVYYLKEDDGGLGDDQVAKFSLNNGPGTYILEFPVNGYVDGANKKAELYLLKVGTSSASVTTTWWD</sequence>
<accession>A0A6M6E026</accession>
<gene>
    <name evidence="3" type="ORF">FDZ14_30155</name>
</gene>
<geneLocation type="plasmid" evidence="4">
    <name>pfdu301a</name>
</geneLocation>
<keyword evidence="3" id="KW-0614">Plasmid</keyword>
<evidence type="ECO:0000256" key="1">
    <source>
        <dbReference type="SAM" id="MobiDB-lite"/>
    </source>
</evidence>
<protein>
    <submittedName>
        <fullName evidence="3">Uncharacterized protein</fullName>
    </submittedName>
</protein>
<evidence type="ECO:0000313" key="4">
    <source>
        <dbReference type="Proteomes" id="UP000501076"/>
    </source>
</evidence>
<dbReference type="Proteomes" id="UP000501076">
    <property type="component" value="Plasmid pFDU301A"/>
</dbReference>
<feature type="region of interest" description="Disordered" evidence="1">
    <location>
        <begin position="41"/>
        <end position="71"/>
    </location>
</feature>
<proteinExistence type="predicted"/>
<feature type="chain" id="PRO_5039731270" evidence="2">
    <location>
        <begin position="26"/>
        <end position="200"/>
    </location>
</feature>
<feature type="signal peptide" evidence="2">
    <location>
        <begin position="1"/>
        <end position="25"/>
    </location>
</feature>
<keyword evidence="2" id="KW-0732">Signal</keyword>
<dbReference type="EMBL" id="CP045273">
    <property type="protein sequence ID" value="QJX80352.1"/>
    <property type="molecule type" value="Genomic_DNA"/>
</dbReference>
<name>A0A6M6E026_PRIMG</name>
<dbReference type="RefSeq" id="WP_171778340.1">
    <property type="nucleotide sequence ID" value="NZ_CP045273.1"/>
</dbReference>
<reference evidence="3 4" key="1">
    <citation type="submission" date="2019-10" db="EMBL/GenBank/DDBJ databases">
        <title>Complete genome sequences for adaption low water activity.</title>
        <authorList>
            <person name="Zhao L."/>
            <person name="Zhong J."/>
        </authorList>
    </citation>
    <scope>NUCLEOTIDE SEQUENCE [LARGE SCALE GENOMIC DNA]</scope>
    <source>
        <strain evidence="3 4">FDU301</strain>
        <plasmid evidence="4">pfdu301a</plasmid>
    </source>
</reference>
<evidence type="ECO:0000256" key="2">
    <source>
        <dbReference type="SAM" id="SignalP"/>
    </source>
</evidence>
<dbReference type="AlphaFoldDB" id="A0A6M6E026"/>